<feature type="compositionally biased region" description="Basic and acidic residues" evidence="1">
    <location>
        <begin position="7"/>
        <end position="30"/>
    </location>
</feature>
<sequence length="76" mass="8955">MWVIYGLRERDQRGEGEGRTDEGDEGRIGEGDEGGEGDERQMGMEMEMRDDGDQMEMRGRDLERCERREAERDFTY</sequence>
<proteinExistence type="predicted"/>
<feature type="region of interest" description="Disordered" evidence="1">
    <location>
        <begin position="1"/>
        <end position="76"/>
    </location>
</feature>
<dbReference type="Proteomes" id="UP001141253">
    <property type="component" value="Chromosome 12"/>
</dbReference>
<feature type="non-terminal residue" evidence="2">
    <location>
        <position position="76"/>
    </location>
</feature>
<evidence type="ECO:0000313" key="3">
    <source>
        <dbReference type="Proteomes" id="UP001141253"/>
    </source>
</evidence>
<reference evidence="2" key="1">
    <citation type="submission" date="2022-10" db="EMBL/GenBank/DDBJ databases">
        <authorList>
            <person name="Hyden B.L."/>
            <person name="Feng K."/>
            <person name="Yates T."/>
            <person name="Jawdy S."/>
            <person name="Smart L.B."/>
            <person name="Muchero W."/>
        </authorList>
    </citation>
    <scope>NUCLEOTIDE SEQUENCE</scope>
    <source>
        <tissue evidence="2">Shoot tip</tissue>
    </source>
</reference>
<comment type="caution">
    <text evidence="2">The sequence shown here is derived from an EMBL/GenBank/DDBJ whole genome shotgun (WGS) entry which is preliminary data.</text>
</comment>
<evidence type="ECO:0000256" key="1">
    <source>
        <dbReference type="SAM" id="MobiDB-lite"/>
    </source>
</evidence>
<dbReference type="EMBL" id="JAPFFI010000010">
    <property type="protein sequence ID" value="KAJ6375969.1"/>
    <property type="molecule type" value="Genomic_DNA"/>
</dbReference>
<name>A0ABQ9B7M7_9ROSI</name>
<reference evidence="2" key="2">
    <citation type="journal article" date="2023" name="Int. J. Mol. Sci.">
        <title>De Novo Assembly and Annotation of 11 Diverse Shrub Willow (Salix) Genomes Reveals Novel Gene Organization in Sex-Linked Regions.</title>
        <authorList>
            <person name="Hyden B."/>
            <person name="Feng K."/>
            <person name="Yates T.B."/>
            <person name="Jawdy S."/>
            <person name="Cereghino C."/>
            <person name="Smart L.B."/>
            <person name="Muchero W."/>
        </authorList>
    </citation>
    <scope>NUCLEOTIDE SEQUENCE</scope>
    <source>
        <tissue evidence="2">Shoot tip</tissue>
    </source>
</reference>
<gene>
    <name evidence="2" type="ORF">OIU77_000856</name>
</gene>
<protein>
    <submittedName>
        <fullName evidence="2">Uncharacterized protein</fullName>
    </submittedName>
</protein>
<accession>A0ABQ9B7M7</accession>
<feature type="compositionally biased region" description="Basic and acidic residues" evidence="1">
    <location>
        <begin position="37"/>
        <end position="76"/>
    </location>
</feature>
<evidence type="ECO:0000313" key="2">
    <source>
        <dbReference type="EMBL" id="KAJ6375969.1"/>
    </source>
</evidence>
<organism evidence="2 3">
    <name type="scientific">Salix suchowensis</name>
    <dbReference type="NCBI Taxonomy" id="1278906"/>
    <lineage>
        <taxon>Eukaryota</taxon>
        <taxon>Viridiplantae</taxon>
        <taxon>Streptophyta</taxon>
        <taxon>Embryophyta</taxon>
        <taxon>Tracheophyta</taxon>
        <taxon>Spermatophyta</taxon>
        <taxon>Magnoliopsida</taxon>
        <taxon>eudicotyledons</taxon>
        <taxon>Gunneridae</taxon>
        <taxon>Pentapetalae</taxon>
        <taxon>rosids</taxon>
        <taxon>fabids</taxon>
        <taxon>Malpighiales</taxon>
        <taxon>Salicaceae</taxon>
        <taxon>Saliceae</taxon>
        <taxon>Salix</taxon>
    </lineage>
</organism>
<keyword evidence="3" id="KW-1185">Reference proteome</keyword>